<evidence type="ECO:0000313" key="2">
    <source>
        <dbReference type="EMBL" id="KAF7274573.1"/>
    </source>
</evidence>
<sequence>MHITVPYEDSLNITLGVWQIIPKELVSDIVKNEDYNFDGILDNGKYNILLYLHGNGADRTKSIELYEILREFFHIFALDYRGNGDSSKGELTGEYVINDVGYIYKWLKRRSNARIFVWGHSFGSGVATLLLEKLKKEGIQSSGLILESPFTSVTDVIETYSFIKFYSFLPWFEATIVDPIKTNDLDFNEKIAISDVDCPIMILHAKDDEIIPYSIATELYYTAINNRNATYQGNVTYHLYEDNGYGHMHIYLSPDLPLQVRDFRDECLEFENSSKRLV</sequence>
<accession>A0A834M8H9</accession>
<dbReference type="Proteomes" id="UP000625711">
    <property type="component" value="Unassembled WGS sequence"/>
</dbReference>
<name>A0A834M8H9_RHYFE</name>
<organism evidence="2 3">
    <name type="scientific">Rhynchophorus ferrugineus</name>
    <name type="common">Red palm weevil</name>
    <name type="synonym">Curculio ferrugineus</name>
    <dbReference type="NCBI Taxonomy" id="354439"/>
    <lineage>
        <taxon>Eukaryota</taxon>
        <taxon>Metazoa</taxon>
        <taxon>Ecdysozoa</taxon>
        <taxon>Arthropoda</taxon>
        <taxon>Hexapoda</taxon>
        <taxon>Insecta</taxon>
        <taxon>Pterygota</taxon>
        <taxon>Neoptera</taxon>
        <taxon>Endopterygota</taxon>
        <taxon>Coleoptera</taxon>
        <taxon>Polyphaga</taxon>
        <taxon>Cucujiformia</taxon>
        <taxon>Curculionidae</taxon>
        <taxon>Dryophthorinae</taxon>
        <taxon>Rhynchophorus</taxon>
    </lineage>
</organism>
<dbReference type="Pfam" id="PF00561">
    <property type="entry name" value="Abhydrolase_1"/>
    <property type="match status" value="1"/>
</dbReference>
<protein>
    <recommendedName>
        <fullName evidence="1">AB hydrolase-1 domain-containing protein</fullName>
    </recommendedName>
</protein>
<dbReference type="Gene3D" id="3.40.50.1820">
    <property type="entry name" value="alpha/beta hydrolase"/>
    <property type="match status" value="1"/>
</dbReference>
<dbReference type="InterPro" id="IPR029058">
    <property type="entry name" value="AB_hydrolase_fold"/>
</dbReference>
<feature type="domain" description="AB hydrolase-1" evidence="1">
    <location>
        <begin position="48"/>
        <end position="140"/>
    </location>
</feature>
<dbReference type="EMBL" id="JAACXV010012533">
    <property type="protein sequence ID" value="KAF7274573.1"/>
    <property type="molecule type" value="Genomic_DNA"/>
</dbReference>
<proteinExistence type="predicted"/>
<comment type="caution">
    <text evidence="2">The sequence shown here is derived from an EMBL/GenBank/DDBJ whole genome shotgun (WGS) entry which is preliminary data.</text>
</comment>
<dbReference type="PANTHER" id="PTHR12277">
    <property type="entry name" value="ALPHA/BETA HYDROLASE DOMAIN-CONTAINING PROTEIN"/>
    <property type="match status" value="1"/>
</dbReference>
<dbReference type="OrthoDB" id="10249433at2759"/>
<dbReference type="GO" id="GO:0006660">
    <property type="term" value="P:phosphatidylserine catabolic process"/>
    <property type="evidence" value="ECO:0007669"/>
    <property type="project" value="TreeGrafter"/>
</dbReference>
<dbReference type="AlphaFoldDB" id="A0A834M8H9"/>
<evidence type="ECO:0000313" key="3">
    <source>
        <dbReference type="Proteomes" id="UP000625711"/>
    </source>
</evidence>
<dbReference type="GO" id="GO:0005789">
    <property type="term" value="C:endoplasmic reticulum membrane"/>
    <property type="evidence" value="ECO:0007669"/>
    <property type="project" value="TreeGrafter"/>
</dbReference>
<dbReference type="PANTHER" id="PTHR12277:SF194">
    <property type="entry name" value="FI04476P"/>
    <property type="match status" value="1"/>
</dbReference>
<keyword evidence="3" id="KW-1185">Reference proteome</keyword>
<gene>
    <name evidence="2" type="ORF">GWI33_012776</name>
</gene>
<reference evidence="2" key="1">
    <citation type="submission" date="2020-08" db="EMBL/GenBank/DDBJ databases">
        <title>Genome sequencing and assembly of the red palm weevil Rhynchophorus ferrugineus.</title>
        <authorList>
            <person name="Dias G.B."/>
            <person name="Bergman C.M."/>
            <person name="Manee M."/>
        </authorList>
    </citation>
    <scope>NUCLEOTIDE SEQUENCE</scope>
    <source>
        <strain evidence="2">AA-2017</strain>
        <tissue evidence="2">Whole larva</tissue>
    </source>
</reference>
<dbReference type="InterPro" id="IPR000073">
    <property type="entry name" value="AB_hydrolase_1"/>
</dbReference>
<dbReference type="GO" id="GO:0052651">
    <property type="term" value="P:monoacylglycerol catabolic process"/>
    <property type="evidence" value="ECO:0007669"/>
    <property type="project" value="TreeGrafter"/>
</dbReference>
<evidence type="ECO:0000259" key="1">
    <source>
        <dbReference type="Pfam" id="PF00561"/>
    </source>
</evidence>
<dbReference type="GO" id="GO:0047372">
    <property type="term" value="F:monoacylglycerol lipase activity"/>
    <property type="evidence" value="ECO:0007669"/>
    <property type="project" value="TreeGrafter"/>
</dbReference>
<dbReference type="GO" id="GO:0004622">
    <property type="term" value="F:phosphatidylcholine lysophospholipase activity"/>
    <property type="evidence" value="ECO:0007669"/>
    <property type="project" value="TreeGrafter"/>
</dbReference>
<dbReference type="SUPFAM" id="SSF53474">
    <property type="entry name" value="alpha/beta-Hydrolases"/>
    <property type="match status" value="1"/>
</dbReference>